<name>A0A0C4YC33_9BURK</name>
<feature type="domain" description="Pyridoxine 5'-phosphate oxidase dimerisation C-terminal" evidence="11">
    <location>
        <begin position="171"/>
        <end position="212"/>
    </location>
</feature>
<dbReference type="InterPro" id="IPR011576">
    <property type="entry name" value="Pyridox_Oxase_N"/>
</dbReference>
<dbReference type="FunFam" id="2.30.110.10:FF:000020">
    <property type="entry name" value="PNPO isoform 11"/>
    <property type="match status" value="1"/>
</dbReference>
<feature type="binding site" evidence="7 8">
    <location>
        <position position="127"/>
    </location>
    <ligand>
        <name>substrate</name>
    </ligand>
</feature>
<sequence>MTQLADLRRTYVLGSLSESDVAPDPISQFQRWFDEAIHAKLPEPNAMTLATVDADGQPSARIVLLKAMDTQGFTFFTNYESRKGLDLAANPRAALLFHWVQLERQVRVEGRVEKVTDSESDAYYATRPLGSRLGAWASEQSREVADRTVLEQREADFRAKFGDNPPRPAHWGGYRLVPTRIEYWQGRPSRLHDRIAYRLAPDGSWQIVRLSP</sequence>
<reference evidence="12 13" key="1">
    <citation type="journal article" date="2015" name="Genome Announc.">
        <title>Complete Genome Sequence of Cupriavidus basilensis 4G11, Isolated from the Oak Ridge Field Research Center Site.</title>
        <authorList>
            <person name="Ray J."/>
            <person name="Waters R.J."/>
            <person name="Skerker J.M."/>
            <person name="Kuehl J.V."/>
            <person name="Price M.N."/>
            <person name="Huang J."/>
            <person name="Chakraborty R."/>
            <person name="Arkin A.P."/>
            <person name="Deutschbauer A."/>
        </authorList>
    </citation>
    <scope>NUCLEOTIDE SEQUENCE [LARGE SCALE GENOMIC DNA]</scope>
    <source>
        <strain evidence="12">4G11</strain>
    </source>
</reference>
<feature type="binding site" evidence="7 9">
    <location>
        <position position="83"/>
    </location>
    <ligand>
        <name>FMN</name>
        <dbReference type="ChEBI" id="CHEBI:58210"/>
    </ligand>
</feature>
<dbReference type="RefSeq" id="WP_043348454.1">
    <property type="nucleotide sequence ID" value="NZ_CP010536.1"/>
</dbReference>
<keyword evidence="6 7" id="KW-0664">Pyridoxine biosynthesis</keyword>
<accession>A0A0C4YC33</accession>
<evidence type="ECO:0000256" key="3">
    <source>
        <dbReference type="ARBA" id="ARBA00022630"/>
    </source>
</evidence>
<comment type="similarity">
    <text evidence="1 7">Belongs to the pyridoxamine 5'-phosphate oxidase family.</text>
</comment>
<dbReference type="InterPro" id="IPR000659">
    <property type="entry name" value="Pyridox_Oxase"/>
</dbReference>
<dbReference type="NCBIfam" id="NF004231">
    <property type="entry name" value="PRK05679.1"/>
    <property type="match status" value="1"/>
</dbReference>
<dbReference type="NCBIfam" id="TIGR00558">
    <property type="entry name" value="pdxH"/>
    <property type="match status" value="1"/>
</dbReference>
<keyword evidence="3 7" id="KW-0285">Flavoprotein</keyword>
<dbReference type="InterPro" id="IPR012349">
    <property type="entry name" value="Split_barrel_FMN-bd"/>
</dbReference>
<dbReference type="EMBL" id="CP010536">
    <property type="protein sequence ID" value="AJG20488.1"/>
    <property type="molecule type" value="Genomic_DNA"/>
</dbReference>
<feature type="binding site" evidence="8">
    <location>
        <begin position="8"/>
        <end position="11"/>
    </location>
    <ligand>
        <name>substrate</name>
    </ligand>
</feature>
<dbReference type="SUPFAM" id="SSF50475">
    <property type="entry name" value="FMN-binding split barrel"/>
    <property type="match status" value="1"/>
</dbReference>
<evidence type="ECO:0000256" key="8">
    <source>
        <dbReference type="PIRSR" id="PIRSR000190-1"/>
    </source>
</evidence>
<comment type="pathway">
    <text evidence="7">Cofactor metabolism; pyridoxal 5'-phosphate salvage; pyridoxal 5'-phosphate from pyridoxine 5'-phosphate: step 1/1.</text>
</comment>
<dbReference type="Proteomes" id="UP000031843">
    <property type="component" value="Chromosome main"/>
</dbReference>
<evidence type="ECO:0000259" key="10">
    <source>
        <dbReference type="Pfam" id="PF01243"/>
    </source>
</evidence>
<feature type="binding site" evidence="7 9">
    <location>
        <begin position="76"/>
        <end position="77"/>
    </location>
    <ligand>
        <name>FMN</name>
        <dbReference type="ChEBI" id="CHEBI:58210"/>
    </ligand>
</feature>
<dbReference type="Pfam" id="PF01243">
    <property type="entry name" value="PNPOx_N"/>
    <property type="match status" value="1"/>
</dbReference>
<dbReference type="Gene3D" id="2.30.110.10">
    <property type="entry name" value="Electron Transport, Fmn-binding Protein, Chain A"/>
    <property type="match status" value="1"/>
</dbReference>
<evidence type="ECO:0000256" key="1">
    <source>
        <dbReference type="ARBA" id="ARBA00007301"/>
    </source>
</evidence>
<dbReference type="HAMAP" id="MF_01629">
    <property type="entry name" value="PdxH"/>
    <property type="match status" value="1"/>
</dbReference>
<organism evidence="12 13">
    <name type="scientific">Cupriavidus basilensis</name>
    <dbReference type="NCBI Taxonomy" id="68895"/>
    <lineage>
        <taxon>Bacteria</taxon>
        <taxon>Pseudomonadati</taxon>
        <taxon>Pseudomonadota</taxon>
        <taxon>Betaproteobacteria</taxon>
        <taxon>Burkholderiales</taxon>
        <taxon>Burkholderiaceae</taxon>
        <taxon>Cupriavidus</taxon>
    </lineage>
</organism>
<evidence type="ECO:0000256" key="5">
    <source>
        <dbReference type="ARBA" id="ARBA00023002"/>
    </source>
</evidence>
<dbReference type="GO" id="GO:0010181">
    <property type="term" value="F:FMN binding"/>
    <property type="evidence" value="ECO:0007669"/>
    <property type="project" value="UniProtKB-UniRule"/>
</dbReference>
<evidence type="ECO:0000256" key="6">
    <source>
        <dbReference type="ARBA" id="ARBA00023096"/>
    </source>
</evidence>
<feature type="binding site" evidence="7 9">
    <location>
        <position position="105"/>
    </location>
    <ligand>
        <name>FMN</name>
        <dbReference type="ChEBI" id="CHEBI:58210"/>
    </ligand>
</feature>
<feature type="binding site" evidence="7 8">
    <location>
        <position position="66"/>
    </location>
    <ligand>
        <name>substrate</name>
    </ligand>
</feature>
<dbReference type="PANTHER" id="PTHR10851">
    <property type="entry name" value="PYRIDOXINE-5-PHOSPHATE OXIDASE"/>
    <property type="match status" value="1"/>
</dbReference>
<feature type="binding site" evidence="7 8">
    <location>
        <begin position="190"/>
        <end position="192"/>
    </location>
    <ligand>
        <name>substrate</name>
    </ligand>
</feature>
<gene>
    <name evidence="7" type="primary">pdxH</name>
    <name evidence="12" type="ORF">RR42_m3118</name>
</gene>
<evidence type="ECO:0000259" key="11">
    <source>
        <dbReference type="Pfam" id="PF10590"/>
    </source>
</evidence>
<keyword evidence="5 7" id="KW-0560">Oxidoreductase</keyword>
<keyword evidence="4 7" id="KW-0288">FMN</keyword>
<feature type="binding site" evidence="7 9">
    <location>
        <position position="82"/>
    </location>
    <ligand>
        <name>FMN</name>
        <dbReference type="ChEBI" id="CHEBI:58210"/>
    </ligand>
</feature>
<comment type="pathway">
    <text evidence="7">Cofactor metabolism; pyridoxal 5'-phosphate salvage; pyridoxal 5'-phosphate from pyridoxamine 5'-phosphate: step 1/1.</text>
</comment>
<dbReference type="EC" id="1.4.3.5" evidence="7"/>
<dbReference type="KEGG" id="cbw:RR42_m3118"/>
<evidence type="ECO:0000256" key="2">
    <source>
        <dbReference type="ARBA" id="ARBA00011738"/>
    </source>
</evidence>
<dbReference type="InterPro" id="IPR019576">
    <property type="entry name" value="Pyridoxamine_oxidase_dimer_C"/>
</dbReference>
<comment type="catalytic activity">
    <reaction evidence="7">
        <text>pyridoxine 5'-phosphate + O2 = pyridoxal 5'-phosphate + H2O2</text>
        <dbReference type="Rhea" id="RHEA:15149"/>
        <dbReference type="ChEBI" id="CHEBI:15379"/>
        <dbReference type="ChEBI" id="CHEBI:16240"/>
        <dbReference type="ChEBI" id="CHEBI:58589"/>
        <dbReference type="ChEBI" id="CHEBI:597326"/>
        <dbReference type="EC" id="1.4.3.5"/>
    </reaction>
</comment>
<dbReference type="AlphaFoldDB" id="A0A0C4YC33"/>
<dbReference type="STRING" id="68895.RR42_m3118"/>
<feature type="binding site" evidence="7 9">
    <location>
        <position position="184"/>
    </location>
    <ligand>
        <name>FMN</name>
        <dbReference type="ChEBI" id="CHEBI:58210"/>
    </ligand>
</feature>
<dbReference type="OrthoDB" id="9780392at2"/>
<comment type="subunit">
    <text evidence="2 7">Homodimer.</text>
</comment>
<dbReference type="UniPathway" id="UPA01068">
    <property type="reaction ID" value="UER00304"/>
</dbReference>
<dbReference type="PIRSF" id="PIRSF000190">
    <property type="entry name" value="Pyd_amn-ph_oxd"/>
    <property type="match status" value="1"/>
</dbReference>
<feature type="binding site" evidence="7 8">
    <location>
        <position position="123"/>
    </location>
    <ligand>
        <name>substrate</name>
    </ligand>
</feature>
<comment type="cofactor">
    <cofactor evidence="7 9">
        <name>FMN</name>
        <dbReference type="ChEBI" id="CHEBI:58210"/>
    </cofactor>
    <text evidence="7 9">Binds 1 FMN per subunit.</text>
</comment>
<dbReference type="PANTHER" id="PTHR10851:SF0">
    <property type="entry name" value="PYRIDOXINE-5'-PHOSPHATE OXIDASE"/>
    <property type="match status" value="1"/>
</dbReference>
<feature type="domain" description="Pyridoxamine 5'-phosphate oxidase N-terminal" evidence="10">
    <location>
        <begin position="33"/>
        <end position="153"/>
    </location>
</feature>
<comment type="catalytic activity">
    <reaction evidence="7">
        <text>pyridoxamine 5'-phosphate + O2 + H2O = pyridoxal 5'-phosphate + H2O2 + NH4(+)</text>
        <dbReference type="Rhea" id="RHEA:15817"/>
        <dbReference type="ChEBI" id="CHEBI:15377"/>
        <dbReference type="ChEBI" id="CHEBI:15379"/>
        <dbReference type="ChEBI" id="CHEBI:16240"/>
        <dbReference type="ChEBI" id="CHEBI:28938"/>
        <dbReference type="ChEBI" id="CHEBI:58451"/>
        <dbReference type="ChEBI" id="CHEBI:597326"/>
        <dbReference type="EC" id="1.4.3.5"/>
    </reaction>
</comment>
<feature type="binding site" evidence="7 8">
    <location>
        <position position="131"/>
    </location>
    <ligand>
        <name>substrate</name>
    </ligand>
</feature>
<protein>
    <recommendedName>
        <fullName evidence="7">Pyridoxine/pyridoxamine 5'-phosphate oxidase</fullName>
        <ecNumber evidence="7">1.4.3.5</ecNumber>
    </recommendedName>
    <alternativeName>
        <fullName evidence="7">PNP/PMP oxidase</fullName>
        <shortName evidence="7">PNPOx</shortName>
    </alternativeName>
    <alternativeName>
        <fullName evidence="7">Pyridoxal 5'-phosphate synthase</fullName>
    </alternativeName>
</protein>
<dbReference type="GO" id="GO:0008615">
    <property type="term" value="P:pyridoxine biosynthetic process"/>
    <property type="evidence" value="ECO:0007669"/>
    <property type="project" value="UniProtKB-UniRule"/>
</dbReference>
<feature type="binding site" evidence="7 9">
    <location>
        <begin position="140"/>
        <end position="141"/>
    </location>
    <ligand>
        <name>FMN</name>
        <dbReference type="ChEBI" id="CHEBI:58210"/>
    </ligand>
</feature>
<evidence type="ECO:0000313" key="13">
    <source>
        <dbReference type="Proteomes" id="UP000031843"/>
    </source>
</evidence>
<comment type="function">
    <text evidence="7">Catalyzes the oxidation of either pyridoxine 5'-phosphate (PNP) or pyridoxamine 5'-phosphate (PMP) into pyridoxal 5'-phosphate (PLP).</text>
</comment>
<dbReference type="Pfam" id="PF10590">
    <property type="entry name" value="PNP_phzG_C"/>
    <property type="match status" value="1"/>
</dbReference>
<dbReference type="GO" id="GO:0004733">
    <property type="term" value="F:pyridoxamine phosphate oxidase activity"/>
    <property type="evidence" value="ECO:0007669"/>
    <property type="project" value="UniProtKB-UniRule"/>
</dbReference>
<proteinExistence type="inferred from homology"/>
<feature type="binding site" evidence="7 9">
    <location>
        <position position="194"/>
    </location>
    <ligand>
        <name>FMN</name>
        <dbReference type="ChEBI" id="CHEBI:58210"/>
    </ligand>
</feature>
<evidence type="ECO:0000256" key="7">
    <source>
        <dbReference type="HAMAP-Rule" id="MF_01629"/>
    </source>
</evidence>
<evidence type="ECO:0000256" key="9">
    <source>
        <dbReference type="PIRSR" id="PIRSR000190-2"/>
    </source>
</evidence>
<evidence type="ECO:0000313" key="12">
    <source>
        <dbReference type="EMBL" id="AJG20488.1"/>
    </source>
</evidence>
<keyword evidence="13" id="KW-1185">Reference proteome</keyword>
<feature type="binding site" evidence="7 9">
    <location>
        <begin position="61"/>
        <end position="66"/>
    </location>
    <ligand>
        <name>FMN</name>
        <dbReference type="ChEBI" id="CHEBI:58210"/>
    </ligand>
</feature>
<evidence type="ECO:0000256" key="4">
    <source>
        <dbReference type="ARBA" id="ARBA00022643"/>
    </source>
</evidence>